<keyword evidence="3" id="KW-1185">Reference proteome</keyword>
<proteinExistence type="predicted"/>
<evidence type="ECO:0000313" key="3">
    <source>
        <dbReference type="Proteomes" id="UP000076154"/>
    </source>
</evidence>
<feature type="signal peptide" evidence="1">
    <location>
        <begin position="1"/>
        <end position="19"/>
    </location>
</feature>
<dbReference type="AlphaFoldDB" id="A0A369JMG5"/>
<sequence>MSAFMKLLCLTTLFGVALTAVIRDDGNTTIGGVTPPSIQPDEITIDNALDINKVPATDTKTIFSTVHVVDQKSGASDDTPPGQPIPDYIITAVDGKLTEAGSGGIARVAATRRPVSGGEGWVSKPPPSAYEQVFAGTGTGLTDRDGAIEGTAYLTYTVVPNSTYNVDACLAFCDRVPTCVFVNLYYELNNELLDFVFSEKSNLKCTAYSDVHNATEKTNRGGQQSYPAPAPLTYVQESSGYAAKSLVQPPVPSGYEISFGPLDGATSAPGVCSMIILGSRHILKLLKRYMGFVLLDRYDVLACADICISRDPDPVGGACQFFNIWRALVNGIPTTYTCSLYYIPATSATATNTGQGDLKVTFSSGYHRRNAYFDPGFEGFAPCASFCYAASYTAWIGTSPPGGVLDASLFFYTPYAHAGHSVALLGSATGHDNLPGTLAPAGRINTSKGVRYSILFFLASVYSGPQLEANSIVEVIWNGRVVKTIRDGYSPWKFYRVDVDAVGGDKVAFRGGKAPAWTFIDDVYIFQA</sequence>
<reference evidence="2" key="1">
    <citation type="submission" date="2018-04" db="EMBL/GenBank/DDBJ databases">
        <title>Whole genome sequencing of Hypsizygus marmoreus.</title>
        <authorList>
            <person name="Choi I.-G."/>
            <person name="Min B."/>
            <person name="Kim J.-G."/>
            <person name="Kim S."/>
            <person name="Oh Y.-L."/>
            <person name="Kong W.-S."/>
            <person name="Park H."/>
            <person name="Jeong J."/>
            <person name="Song E.-S."/>
        </authorList>
    </citation>
    <scope>NUCLEOTIDE SEQUENCE [LARGE SCALE GENOMIC DNA]</scope>
    <source>
        <strain evidence="2">51987-8</strain>
    </source>
</reference>
<comment type="caution">
    <text evidence="2">The sequence shown here is derived from an EMBL/GenBank/DDBJ whole genome shotgun (WGS) entry which is preliminary data.</text>
</comment>
<dbReference type="Proteomes" id="UP000076154">
    <property type="component" value="Unassembled WGS sequence"/>
</dbReference>
<evidence type="ECO:0008006" key="4">
    <source>
        <dbReference type="Google" id="ProtNLM"/>
    </source>
</evidence>
<dbReference type="PANTHER" id="PTHR36578:SF1">
    <property type="entry name" value="APPLE DOMAIN-CONTAINING PROTEIN"/>
    <property type="match status" value="1"/>
</dbReference>
<feature type="chain" id="PRO_5016621103" description="Fruit-body specific protein a" evidence="1">
    <location>
        <begin position="20"/>
        <end position="528"/>
    </location>
</feature>
<evidence type="ECO:0000313" key="2">
    <source>
        <dbReference type="EMBL" id="RDB21747.1"/>
    </source>
</evidence>
<keyword evidence="1" id="KW-0732">Signal</keyword>
<dbReference type="EMBL" id="LUEZ02000053">
    <property type="protein sequence ID" value="RDB21747.1"/>
    <property type="molecule type" value="Genomic_DNA"/>
</dbReference>
<name>A0A369JMG5_HYPMA</name>
<organism evidence="2 3">
    <name type="scientific">Hypsizygus marmoreus</name>
    <name type="common">White beech mushroom</name>
    <name type="synonym">Agaricus marmoreus</name>
    <dbReference type="NCBI Taxonomy" id="39966"/>
    <lineage>
        <taxon>Eukaryota</taxon>
        <taxon>Fungi</taxon>
        <taxon>Dikarya</taxon>
        <taxon>Basidiomycota</taxon>
        <taxon>Agaricomycotina</taxon>
        <taxon>Agaricomycetes</taxon>
        <taxon>Agaricomycetidae</taxon>
        <taxon>Agaricales</taxon>
        <taxon>Tricholomatineae</taxon>
        <taxon>Lyophyllaceae</taxon>
        <taxon>Hypsizygus</taxon>
    </lineage>
</organism>
<dbReference type="PANTHER" id="PTHR36578">
    <property type="entry name" value="CHROMOSOME 15, WHOLE GENOME SHOTGUN SEQUENCE"/>
    <property type="match status" value="1"/>
</dbReference>
<protein>
    <recommendedName>
        <fullName evidence="4">Fruit-body specific protein a</fullName>
    </recommendedName>
</protein>
<dbReference type="InParanoid" id="A0A369JMG5"/>
<accession>A0A369JMG5</accession>
<gene>
    <name evidence="2" type="ORF">Hypma_010909</name>
</gene>
<dbReference type="OrthoDB" id="271448at2759"/>
<dbReference type="STRING" id="39966.A0A369JMG5"/>
<evidence type="ECO:0000256" key="1">
    <source>
        <dbReference type="SAM" id="SignalP"/>
    </source>
</evidence>